<proteinExistence type="predicted"/>
<keyword evidence="1" id="KW-0255">Endonuclease</keyword>
<dbReference type="Pfam" id="PF12983">
    <property type="entry name" value="DUF3867"/>
    <property type="match status" value="1"/>
</dbReference>
<comment type="caution">
    <text evidence="1">The sequence shown here is derived from an EMBL/GenBank/DDBJ whole genome shotgun (WGS) entry which is preliminary data.</text>
</comment>
<keyword evidence="1" id="KW-0378">Hydrolase</keyword>
<name>A0ABU0JPC9_HATLI</name>
<keyword evidence="2" id="KW-1185">Reference proteome</keyword>
<dbReference type="GO" id="GO:0004519">
    <property type="term" value="F:endonuclease activity"/>
    <property type="evidence" value="ECO:0007669"/>
    <property type="project" value="UniProtKB-KW"/>
</dbReference>
<evidence type="ECO:0000313" key="1">
    <source>
        <dbReference type="EMBL" id="MDQ0478939.1"/>
    </source>
</evidence>
<sequence length="186" mass="22107">MDRIIDFNELKNKASDKEIDKFEQYIYSLYYSVAQGEITMAEFSKKIMKYMGENNISQEKFFNIQKEFMKRYGFDMENLEEEMKSYGIDLNKNNLGTDYEVIRKTMGFQEKYKGRIGNSMVITYSIKNDINNLSIHLENENVLLKSEKSIDLQDNELSEFLCSYKKVVENKQLNISICEFCKTYNY</sequence>
<reference evidence="1 2" key="1">
    <citation type="submission" date="2023-07" db="EMBL/GenBank/DDBJ databases">
        <title>Genomic Encyclopedia of Type Strains, Phase IV (KMG-IV): sequencing the most valuable type-strain genomes for metagenomic binning, comparative biology and taxonomic classification.</title>
        <authorList>
            <person name="Goeker M."/>
        </authorList>
    </citation>
    <scope>NUCLEOTIDE SEQUENCE [LARGE SCALE GENOMIC DNA]</scope>
    <source>
        <strain evidence="1 2">DSM 1400</strain>
    </source>
</reference>
<dbReference type="InterPro" id="IPR024218">
    <property type="entry name" value="DUF3867"/>
</dbReference>
<accession>A0ABU0JPC9</accession>
<gene>
    <name evidence="1" type="ORF">QOZ93_000667</name>
</gene>
<dbReference type="RefSeq" id="WP_111942868.1">
    <property type="nucleotide sequence ID" value="NZ_BAAACJ010000041.1"/>
</dbReference>
<protein>
    <submittedName>
        <fullName evidence="1">mRNA-degrading endonuclease RelE of RelBE toxin-antitoxin system</fullName>
    </submittedName>
</protein>
<dbReference type="Proteomes" id="UP001224418">
    <property type="component" value="Unassembled WGS sequence"/>
</dbReference>
<dbReference type="EMBL" id="JAUSWN010000004">
    <property type="protein sequence ID" value="MDQ0478939.1"/>
    <property type="molecule type" value="Genomic_DNA"/>
</dbReference>
<evidence type="ECO:0000313" key="2">
    <source>
        <dbReference type="Proteomes" id="UP001224418"/>
    </source>
</evidence>
<keyword evidence="1" id="KW-0540">Nuclease</keyword>
<organism evidence="1 2">
    <name type="scientific">Hathewaya limosa</name>
    <name type="common">Clostridium limosum</name>
    <dbReference type="NCBI Taxonomy" id="1536"/>
    <lineage>
        <taxon>Bacteria</taxon>
        <taxon>Bacillati</taxon>
        <taxon>Bacillota</taxon>
        <taxon>Clostridia</taxon>
        <taxon>Eubacteriales</taxon>
        <taxon>Clostridiaceae</taxon>
        <taxon>Hathewaya</taxon>
    </lineage>
</organism>